<sequence>MVTAPRQNPYSCNWATFAANAGDHEFSVIFDSGDYRHLRMSKPGILAWSWEIFTAPGYLAFVGDIGVQMIFRRTKDMLGFFNTRNYGDIYGDGSPFINPGYWEEKAGPDMQSVTRTFDVDHAVDVVRDAVDDLVAADDIAAVHGNELIASARDAANLEPDA</sequence>
<keyword evidence="3" id="KW-1185">Reference proteome</keyword>
<accession>A0ABP4MGM0</accession>
<evidence type="ECO:0000313" key="2">
    <source>
        <dbReference type="EMBL" id="GAA1544013.1"/>
    </source>
</evidence>
<keyword evidence="1" id="KW-1133">Transmembrane helix</keyword>
<keyword evidence="1" id="KW-0472">Membrane</keyword>
<protein>
    <submittedName>
        <fullName evidence="2">Uncharacterized protein</fullName>
    </submittedName>
</protein>
<feature type="transmembrane region" description="Helical" evidence="1">
    <location>
        <begin position="45"/>
        <end position="67"/>
    </location>
</feature>
<name>A0ABP4MGM0_9MICO</name>
<evidence type="ECO:0000313" key="3">
    <source>
        <dbReference type="Proteomes" id="UP001501791"/>
    </source>
</evidence>
<organism evidence="2 3">
    <name type="scientific">Brevibacterium picturae</name>
    <dbReference type="NCBI Taxonomy" id="260553"/>
    <lineage>
        <taxon>Bacteria</taxon>
        <taxon>Bacillati</taxon>
        <taxon>Actinomycetota</taxon>
        <taxon>Actinomycetes</taxon>
        <taxon>Micrococcales</taxon>
        <taxon>Brevibacteriaceae</taxon>
        <taxon>Brevibacterium</taxon>
    </lineage>
</organism>
<dbReference type="RefSeq" id="WP_346035883.1">
    <property type="nucleotide sequence ID" value="NZ_BAAALY010000006.1"/>
</dbReference>
<gene>
    <name evidence="2" type="ORF">GCM10009691_18130</name>
</gene>
<dbReference type="Proteomes" id="UP001501791">
    <property type="component" value="Unassembled WGS sequence"/>
</dbReference>
<dbReference type="EMBL" id="BAAALY010000006">
    <property type="protein sequence ID" value="GAA1544013.1"/>
    <property type="molecule type" value="Genomic_DNA"/>
</dbReference>
<keyword evidence="1" id="KW-0812">Transmembrane</keyword>
<reference evidence="3" key="1">
    <citation type="journal article" date="2019" name="Int. J. Syst. Evol. Microbiol.">
        <title>The Global Catalogue of Microorganisms (GCM) 10K type strain sequencing project: providing services to taxonomists for standard genome sequencing and annotation.</title>
        <authorList>
            <consortium name="The Broad Institute Genomics Platform"/>
            <consortium name="The Broad Institute Genome Sequencing Center for Infectious Disease"/>
            <person name="Wu L."/>
            <person name="Ma J."/>
        </authorList>
    </citation>
    <scope>NUCLEOTIDE SEQUENCE [LARGE SCALE GENOMIC DNA]</scope>
    <source>
        <strain evidence="3">JCM 13319</strain>
    </source>
</reference>
<evidence type="ECO:0000256" key="1">
    <source>
        <dbReference type="SAM" id="Phobius"/>
    </source>
</evidence>
<comment type="caution">
    <text evidence="2">The sequence shown here is derived from an EMBL/GenBank/DDBJ whole genome shotgun (WGS) entry which is preliminary data.</text>
</comment>
<proteinExistence type="predicted"/>